<dbReference type="InterPro" id="IPR012340">
    <property type="entry name" value="NA-bd_OB-fold"/>
</dbReference>
<dbReference type="PROSITE" id="PS50056">
    <property type="entry name" value="TYR_PHOSPHATASE_2"/>
    <property type="match status" value="1"/>
</dbReference>
<dbReference type="CDD" id="cd17664">
    <property type="entry name" value="Mce1_N"/>
    <property type="match status" value="1"/>
</dbReference>
<comment type="function">
    <text evidence="12">Bifunctional mRNA-capping enzyme exhibiting RNA 5'-triphosphate monophosphatase activity in the N-terminal part and mRNA guanylyltransferase activity in the C-terminal part. Catalyzes the first two steps of cap formation: by removing the gamma-phosphate from the 5'-triphosphate end of nascent mRNA to yield a diphosphate end, and by transferring the GMP moiety of GTP to the 5'-diphosphate terminus of RNA via a covalent enzyme-GMP reaction intermediate.</text>
</comment>
<dbReference type="GO" id="GO:0005524">
    <property type="term" value="F:ATP binding"/>
    <property type="evidence" value="ECO:0007669"/>
    <property type="project" value="InterPro"/>
</dbReference>
<evidence type="ECO:0000256" key="11">
    <source>
        <dbReference type="ARBA" id="ARBA00044624"/>
    </source>
</evidence>
<dbReference type="InterPro" id="IPR016130">
    <property type="entry name" value="Tyr_Pase_AS"/>
</dbReference>
<dbReference type="GO" id="GO:0005634">
    <property type="term" value="C:nucleus"/>
    <property type="evidence" value="ECO:0007669"/>
    <property type="project" value="UniProtKB-SubCell"/>
</dbReference>
<feature type="compositionally biased region" description="Basic and acidic residues" evidence="15">
    <location>
        <begin position="194"/>
        <end position="207"/>
    </location>
</feature>
<dbReference type="PANTHER" id="PTHR10367:SF17">
    <property type="entry name" value="MRNA-CAPPING ENZYME"/>
    <property type="match status" value="1"/>
</dbReference>
<dbReference type="InterPro" id="IPR029021">
    <property type="entry name" value="Prot-tyrosine_phosphatase-like"/>
</dbReference>
<keyword evidence="3 12" id="KW-0808">Transferase</keyword>
<keyword evidence="6 12" id="KW-0378">Hydrolase</keyword>
<dbReference type="EC" id="2.7.7.50" evidence="12"/>
<dbReference type="InterPro" id="IPR017074">
    <property type="entry name" value="mRNA_cap_enz_bifunc"/>
</dbReference>
<dbReference type="InterPro" id="IPR000387">
    <property type="entry name" value="Tyr_Pase_dom"/>
</dbReference>
<evidence type="ECO:0000256" key="4">
    <source>
        <dbReference type="ARBA" id="ARBA00022695"/>
    </source>
</evidence>
<dbReference type="SUPFAM" id="SSF50249">
    <property type="entry name" value="Nucleic acid-binding proteins"/>
    <property type="match status" value="1"/>
</dbReference>
<comment type="catalytic activity">
    <reaction evidence="12">
        <text>a 5'-end triphospho-ribonucleoside in mRNA + H2O = a 5'-end diphospho-ribonucleoside in mRNA + phosphate + H(+)</text>
        <dbReference type="Rhea" id="RHEA:67004"/>
        <dbReference type="Rhea" id="RHEA-COMP:17164"/>
        <dbReference type="Rhea" id="RHEA-COMP:17165"/>
        <dbReference type="ChEBI" id="CHEBI:15377"/>
        <dbReference type="ChEBI" id="CHEBI:15378"/>
        <dbReference type="ChEBI" id="CHEBI:43474"/>
        <dbReference type="ChEBI" id="CHEBI:167616"/>
        <dbReference type="ChEBI" id="CHEBI:167618"/>
        <dbReference type="EC" id="3.6.1.74"/>
    </reaction>
</comment>
<dbReference type="FunFam" id="2.40.50.140:FF:000111">
    <property type="entry name" value="mRNA-capping enzyme"/>
    <property type="match status" value="1"/>
</dbReference>
<evidence type="ECO:0000256" key="2">
    <source>
        <dbReference type="ARBA" id="ARBA00022664"/>
    </source>
</evidence>
<evidence type="ECO:0000259" key="17">
    <source>
        <dbReference type="PROSITE" id="PS50056"/>
    </source>
</evidence>
<evidence type="ECO:0000313" key="19">
    <source>
        <dbReference type="EMBL" id="SSX30819.1"/>
    </source>
</evidence>
<dbReference type="GO" id="GO:0004721">
    <property type="term" value="F:phosphoprotein phosphatase activity"/>
    <property type="evidence" value="ECO:0007669"/>
    <property type="project" value="UniProtKB-UniRule"/>
</dbReference>
<dbReference type="EMBL" id="UFQT01001498">
    <property type="protein sequence ID" value="SSX30819.1"/>
    <property type="molecule type" value="Genomic_DNA"/>
</dbReference>
<dbReference type="SUPFAM" id="SSF56091">
    <property type="entry name" value="DNA ligase/mRNA capping enzyme, catalytic domain"/>
    <property type="match status" value="1"/>
</dbReference>
<keyword evidence="2 12" id="KW-0507">mRNA processing</keyword>
<feature type="binding site" evidence="14">
    <location>
        <position position="352"/>
    </location>
    <ligand>
        <name>GTP</name>
        <dbReference type="ChEBI" id="CHEBI:37565"/>
    </ligand>
</feature>
<evidence type="ECO:0000256" key="9">
    <source>
        <dbReference type="ARBA" id="ARBA00023134"/>
    </source>
</evidence>
<reference evidence="19" key="2">
    <citation type="submission" date="2018-07" db="EMBL/GenBank/DDBJ databases">
        <authorList>
            <person name="Quirk P.G."/>
            <person name="Krulwich T.A."/>
        </authorList>
    </citation>
    <scope>NUCLEOTIDE SEQUENCE</scope>
</reference>
<dbReference type="Pfam" id="PF03919">
    <property type="entry name" value="mRNA_cap_C"/>
    <property type="match status" value="1"/>
</dbReference>
<evidence type="ECO:0000256" key="10">
    <source>
        <dbReference type="ARBA" id="ARBA00023242"/>
    </source>
</evidence>
<dbReference type="PROSITE" id="PS00383">
    <property type="entry name" value="TYR_PHOSPHATASE_1"/>
    <property type="match status" value="1"/>
</dbReference>
<proteinExistence type="inferred from homology"/>
<dbReference type="GO" id="GO:0006370">
    <property type="term" value="P:7-methylguanosine mRNA capping"/>
    <property type="evidence" value="ECO:0007669"/>
    <property type="project" value="UniProtKB-UniRule"/>
</dbReference>
<sequence>MGDGNAGRGPLPDRWLYCPRKSDSLIADKFLAFKTPLCDKFTSKMPEECIFTPKMLLQIMKSYKVKLGLWIDLTNTNRFYDRNEVESNECKYIKLNCRGHGETPSIEQTRSFIEIVDEYIRDHPLDTVGVHCTHGFNRTGFLIVAYMVERMDCSVVAALYAFQQARPPGIYKADYIRELLKRYGDDDETFSAPEKPDWSYDENSHEDGQEEYDEHEENSLIVNPKRKRSDNEDDTPSSNGTNDSPKRKRRKEFLNLNATFMAGVPGVELFITQVNSYFNLIDILEIIHNFFQPRLSEIQGKVQDMCEWKKTGFPGSQPVSMDRNNIKLIQIKPYMVYMMYIEQENEIYFFDRDFSCFKVSNLRFPSRADPQKHVTNTLLDGEMVIDKVNGLSIPRYLVYDIIKFENEDIGSKSFYDRLKCIDKEIIGPRHEAMKRGIINKQREPFSVRKKDFWDVTMASSLLGEKFAKQLSHEPDGLIFQPKMDPYLPGQCPEVLKWKPPELNSVDFKLLIKEESGMGLLTRKVGFLYVGGLDQPFSQIKITKDIKELHNKIIECKLENNAWKFMRERTDKSYPNSFNTAKAVCESILHPVTKQILLDFIANKRFMDDNESMPPPRR</sequence>
<dbReference type="CDD" id="cd07895">
    <property type="entry name" value="Adenylation_mRNA_capping"/>
    <property type="match status" value="1"/>
</dbReference>
<dbReference type="SUPFAM" id="SSF52799">
    <property type="entry name" value="(Phosphotyrosine protein) phosphatases II"/>
    <property type="match status" value="1"/>
</dbReference>
<dbReference type="PIRSF" id="PIRSF036958">
    <property type="entry name" value="mRNA_capping_HCE"/>
    <property type="match status" value="1"/>
</dbReference>
<comment type="subcellular location">
    <subcellularLocation>
        <location evidence="1 12">Nucleus</location>
    </subcellularLocation>
</comment>
<feature type="domain" description="Tyrosine-protein phosphatase" evidence="16">
    <location>
        <begin position="22"/>
        <end position="189"/>
    </location>
</feature>
<organism evidence="19">
    <name type="scientific">Culicoides sonorensis</name>
    <name type="common">Biting midge</name>
    <dbReference type="NCBI Taxonomy" id="179676"/>
    <lineage>
        <taxon>Eukaryota</taxon>
        <taxon>Metazoa</taxon>
        <taxon>Ecdysozoa</taxon>
        <taxon>Arthropoda</taxon>
        <taxon>Hexapoda</taxon>
        <taxon>Insecta</taxon>
        <taxon>Pterygota</taxon>
        <taxon>Neoptera</taxon>
        <taxon>Endopterygota</taxon>
        <taxon>Diptera</taxon>
        <taxon>Nematocera</taxon>
        <taxon>Chironomoidea</taxon>
        <taxon>Ceratopogonidae</taxon>
        <taxon>Ceratopogoninae</taxon>
        <taxon>Culicoides</taxon>
        <taxon>Monoculicoides</taxon>
    </lineage>
</organism>
<evidence type="ECO:0000313" key="18">
    <source>
        <dbReference type="EMBL" id="SSX11251.1"/>
    </source>
</evidence>
<dbReference type="GO" id="GO:0005525">
    <property type="term" value="F:GTP binding"/>
    <property type="evidence" value="ECO:0007669"/>
    <property type="project" value="UniProtKB-UniRule"/>
</dbReference>
<dbReference type="Gene3D" id="2.40.50.140">
    <property type="entry name" value="Nucleic acid-binding proteins"/>
    <property type="match status" value="1"/>
</dbReference>
<dbReference type="GO" id="GO:0140818">
    <property type="term" value="F:mRNA 5'-triphosphate monophosphatase activity"/>
    <property type="evidence" value="ECO:0007669"/>
    <property type="project" value="UniProtKB-EC"/>
</dbReference>
<dbReference type="AlphaFoldDB" id="A0A336MP07"/>
<comment type="similarity">
    <text evidence="12">In the C-terminal section; belongs to the eukaryotic GTase family.</text>
</comment>
<evidence type="ECO:0000259" key="16">
    <source>
        <dbReference type="PROSITE" id="PS50054"/>
    </source>
</evidence>
<feature type="binding site" evidence="14">
    <location>
        <begin position="566"/>
        <end position="571"/>
    </location>
    <ligand>
        <name>GTP</name>
        <dbReference type="ChEBI" id="CHEBI:37565"/>
    </ligand>
</feature>
<dbReference type="SMART" id="SM00195">
    <property type="entry name" value="DSPc"/>
    <property type="match status" value="1"/>
</dbReference>
<keyword evidence="5 12" id="KW-0547">Nucleotide-binding</keyword>
<evidence type="ECO:0000256" key="7">
    <source>
        <dbReference type="ARBA" id="ARBA00022912"/>
    </source>
</evidence>
<evidence type="ECO:0000256" key="12">
    <source>
        <dbReference type="PIRNR" id="PIRNR036958"/>
    </source>
</evidence>
<keyword evidence="8 12" id="KW-0506">mRNA capping</keyword>
<dbReference type="Gene3D" id="3.30.1490.430">
    <property type="match status" value="1"/>
</dbReference>
<evidence type="ECO:0000256" key="6">
    <source>
        <dbReference type="ARBA" id="ARBA00022801"/>
    </source>
</evidence>
<evidence type="ECO:0000256" key="14">
    <source>
        <dbReference type="PIRSR" id="PIRSR036958-3"/>
    </source>
</evidence>
<accession>A0A336MP07</accession>
<keyword evidence="9 12" id="KW-0342">GTP-binding</keyword>
<protein>
    <recommendedName>
        <fullName evidence="12">mRNA-capping enzyme</fullName>
    </recommendedName>
    <domain>
        <recommendedName>
            <fullName evidence="12">mRNA 5'-triphosphate monophosphatase</fullName>
            <ecNumber evidence="12">3.6.1.74</ecNumber>
        </recommendedName>
        <alternativeName>
            <fullName evidence="12">mRNA 5'-phosphatase</fullName>
        </alternativeName>
    </domain>
    <domain>
        <recommendedName>
            <fullName evidence="12">mRNA guanylyltransferase</fullName>
            <ecNumber evidence="12">2.7.7.50</ecNumber>
        </recommendedName>
        <alternativeName>
            <fullName evidence="12">GTP--RNA guanylyltransferase</fullName>
            <shortName evidence="12">GTase</shortName>
        </alternativeName>
    </domain>
</protein>
<dbReference type="GO" id="GO:0004651">
    <property type="term" value="F:polynucleotide 5'-phosphatase activity"/>
    <property type="evidence" value="ECO:0007669"/>
    <property type="project" value="UniProtKB-UniRule"/>
</dbReference>
<feature type="region of interest" description="Disordered" evidence="15">
    <location>
        <begin position="186"/>
        <end position="248"/>
    </location>
</feature>
<dbReference type="InterPro" id="IPR001339">
    <property type="entry name" value="mRNA_cap_enzyme_adenylation"/>
</dbReference>
<dbReference type="EC" id="3.6.1.74" evidence="12"/>
<feature type="domain" description="Tyrosine specific protein phosphatases" evidence="17">
    <location>
        <begin position="110"/>
        <end position="177"/>
    </location>
</feature>
<evidence type="ECO:0000256" key="3">
    <source>
        <dbReference type="ARBA" id="ARBA00022679"/>
    </source>
</evidence>
<dbReference type="Gene3D" id="3.90.190.10">
    <property type="entry name" value="Protein tyrosine phosphatase superfamily"/>
    <property type="match status" value="1"/>
</dbReference>
<dbReference type="EMBL" id="UFQS01001498">
    <property type="protein sequence ID" value="SSX11251.1"/>
    <property type="molecule type" value="Genomic_DNA"/>
</dbReference>
<reference evidence="18" key="1">
    <citation type="submission" date="2018-04" db="EMBL/GenBank/DDBJ databases">
        <authorList>
            <person name="Go L.Y."/>
            <person name="Mitchell J.A."/>
        </authorList>
    </citation>
    <scope>NUCLEOTIDE SEQUENCE</scope>
    <source>
        <tissue evidence="18">Whole organism</tissue>
    </source>
</reference>
<dbReference type="GO" id="GO:0004484">
    <property type="term" value="F:mRNA guanylyltransferase activity"/>
    <property type="evidence" value="ECO:0007669"/>
    <property type="project" value="UniProtKB-UniRule"/>
</dbReference>
<dbReference type="FunFam" id="3.30.470.30:FF:000040">
    <property type="entry name" value="mRNA-capping enzyme"/>
    <property type="match status" value="1"/>
</dbReference>
<dbReference type="InterPro" id="IPR051029">
    <property type="entry name" value="mRNA_Capping_Enz/RNA_Phosphat"/>
</dbReference>
<evidence type="ECO:0000256" key="1">
    <source>
        <dbReference type="ARBA" id="ARBA00004123"/>
    </source>
</evidence>
<gene>
    <name evidence="19" type="primary">CSON002894</name>
</gene>
<feature type="binding site" evidence="14">
    <location>
        <begin position="380"/>
        <end position="382"/>
    </location>
    <ligand>
        <name>GTP</name>
        <dbReference type="ChEBI" id="CHEBI:37565"/>
    </ligand>
</feature>
<keyword evidence="4 12" id="KW-0548">Nucleotidyltransferase</keyword>
<dbReference type="InterPro" id="IPR013846">
    <property type="entry name" value="mRNA_cap_enzyme_C"/>
</dbReference>
<dbReference type="FunFam" id="3.90.190.10:FF:000040">
    <property type="entry name" value="mRNA-capping enzyme"/>
    <property type="match status" value="1"/>
</dbReference>
<evidence type="ECO:0000256" key="15">
    <source>
        <dbReference type="SAM" id="MobiDB-lite"/>
    </source>
</evidence>
<dbReference type="InterPro" id="IPR000340">
    <property type="entry name" value="Dual-sp_phosphatase_cat-dom"/>
</dbReference>
<keyword evidence="10 12" id="KW-0539">Nucleus</keyword>
<comment type="catalytic activity">
    <reaction evidence="11">
        <text>a 5'-end diphospho-ribonucleoside in mRNA + GTP + H(+) = a 5'-end (5'-triphosphoguanosine)-ribonucleoside in mRNA + diphosphate</text>
        <dbReference type="Rhea" id="RHEA:67012"/>
        <dbReference type="Rhea" id="RHEA-COMP:17165"/>
        <dbReference type="Rhea" id="RHEA-COMP:17166"/>
        <dbReference type="ChEBI" id="CHEBI:15378"/>
        <dbReference type="ChEBI" id="CHEBI:33019"/>
        <dbReference type="ChEBI" id="CHEBI:37565"/>
        <dbReference type="ChEBI" id="CHEBI:167616"/>
        <dbReference type="ChEBI" id="CHEBI:167617"/>
        <dbReference type="EC" id="2.7.7.50"/>
    </reaction>
    <physiologicalReaction direction="left-to-right" evidence="11">
        <dbReference type="Rhea" id="RHEA:67013"/>
    </physiologicalReaction>
</comment>
<feature type="active site" description="Phosphocysteine intermediate" evidence="13">
    <location>
        <position position="132"/>
    </location>
</feature>
<dbReference type="Gene3D" id="3.30.470.30">
    <property type="entry name" value="DNA ligase/mRNA capping enzyme"/>
    <property type="match status" value="1"/>
</dbReference>
<evidence type="ECO:0000256" key="8">
    <source>
        <dbReference type="ARBA" id="ARBA00023042"/>
    </source>
</evidence>
<feature type="binding site" evidence="14">
    <location>
        <begin position="496"/>
        <end position="498"/>
    </location>
    <ligand>
        <name>GTP</name>
        <dbReference type="ChEBI" id="CHEBI:37565"/>
    </ligand>
</feature>
<dbReference type="InterPro" id="IPR020422">
    <property type="entry name" value="TYR_PHOSPHATASE_DUAL_dom"/>
</dbReference>
<dbReference type="VEuPathDB" id="VectorBase:CSON002894"/>
<name>A0A336MP07_CULSO</name>
<dbReference type="OMA" id="LGPPDRW"/>
<keyword evidence="7" id="KW-0904">Protein phosphatase</keyword>
<evidence type="ECO:0000256" key="13">
    <source>
        <dbReference type="PIRSR" id="PIRSR036958-1"/>
    </source>
</evidence>
<dbReference type="Pfam" id="PF00782">
    <property type="entry name" value="DSPc"/>
    <property type="match status" value="1"/>
</dbReference>
<comment type="similarity">
    <text evidence="12">In the N-terminal section; belongs to the non-receptor class of the protein-tyrosine phosphatase family.</text>
</comment>
<dbReference type="PANTHER" id="PTHR10367">
    <property type="entry name" value="MRNA-CAPPING ENZYME"/>
    <property type="match status" value="1"/>
</dbReference>
<evidence type="ECO:0000256" key="5">
    <source>
        <dbReference type="ARBA" id="ARBA00022741"/>
    </source>
</evidence>
<dbReference type="PROSITE" id="PS50054">
    <property type="entry name" value="TYR_PHOSPHATASE_DUAL"/>
    <property type="match status" value="1"/>
</dbReference>
<dbReference type="Pfam" id="PF01331">
    <property type="entry name" value="mRNA_cap_enzyme"/>
    <property type="match status" value="1"/>
</dbReference>